<reference evidence="1" key="1">
    <citation type="submission" date="2023-05" db="EMBL/GenBank/DDBJ databases">
        <title>Nepenthes gracilis genome sequencing.</title>
        <authorList>
            <person name="Fukushima K."/>
        </authorList>
    </citation>
    <scope>NUCLEOTIDE SEQUENCE</scope>
    <source>
        <strain evidence="1">SING2019-196</strain>
    </source>
</reference>
<gene>
    <name evidence="1" type="ORF">Nepgr_022568</name>
</gene>
<organism evidence="1 2">
    <name type="scientific">Nepenthes gracilis</name>
    <name type="common">Slender pitcher plant</name>
    <dbReference type="NCBI Taxonomy" id="150966"/>
    <lineage>
        <taxon>Eukaryota</taxon>
        <taxon>Viridiplantae</taxon>
        <taxon>Streptophyta</taxon>
        <taxon>Embryophyta</taxon>
        <taxon>Tracheophyta</taxon>
        <taxon>Spermatophyta</taxon>
        <taxon>Magnoliopsida</taxon>
        <taxon>eudicotyledons</taxon>
        <taxon>Gunneridae</taxon>
        <taxon>Pentapetalae</taxon>
        <taxon>Caryophyllales</taxon>
        <taxon>Nepenthaceae</taxon>
        <taxon>Nepenthes</taxon>
    </lineage>
</organism>
<dbReference type="EMBL" id="BSYO01000022">
    <property type="protein sequence ID" value="GMH20726.1"/>
    <property type="molecule type" value="Genomic_DNA"/>
</dbReference>
<evidence type="ECO:0000313" key="1">
    <source>
        <dbReference type="EMBL" id="GMH20726.1"/>
    </source>
</evidence>
<protein>
    <submittedName>
        <fullName evidence="1">Uncharacterized protein</fullName>
    </submittedName>
</protein>
<evidence type="ECO:0000313" key="2">
    <source>
        <dbReference type="Proteomes" id="UP001279734"/>
    </source>
</evidence>
<dbReference type="AlphaFoldDB" id="A0AAD3T135"/>
<accession>A0AAD3T135</accession>
<keyword evidence="2" id="KW-1185">Reference proteome</keyword>
<proteinExistence type="predicted"/>
<sequence length="100" mass="11194">MRCQQQGALLELLQRLEQLQSYSNEELLKRSHHEKDHGSGQCLQATTARIYLLYPKARNVPNSSSLFVNDVTSSSRLNIESRILPMAVLEPTPITTALGS</sequence>
<name>A0AAD3T135_NEPGR</name>
<dbReference type="Proteomes" id="UP001279734">
    <property type="component" value="Unassembled WGS sequence"/>
</dbReference>
<comment type="caution">
    <text evidence="1">The sequence shown here is derived from an EMBL/GenBank/DDBJ whole genome shotgun (WGS) entry which is preliminary data.</text>
</comment>